<gene>
    <name evidence="1" type="ORF">FVE85_4645</name>
</gene>
<proteinExistence type="predicted"/>
<dbReference type="EMBL" id="VRMN01000006">
    <property type="protein sequence ID" value="KAA8493508.1"/>
    <property type="molecule type" value="Genomic_DNA"/>
</dbReference>
<protein>
    <submittedName>
        <fullName evidence="1">Uncharacterized protein</fullName>
    </submittedName>
</protein>
<comment type="caution">
    <text evidence="1">The sequence shown here is derived from an EMBL/GenBank/DDBJ whole genome shotgun (WGS) entry which is preliminary data.</text>
</comment>
<dbReference type="Proteomes" id="UP000324585">
    <property type="component" value="Unassembled WGS sequence"/>
</dbReference>
<reference evidence="2" key="1">
    <citation type="journal article" date="2019" name="Nat. Commun.">
        <title>Expansion of phycobilisome linker gene families in mesophilic red algae.</title>
        <authorList>
            <person name="Lee J."/>
            <person name="Kim D."/>
            <person name="Bhattacharya D."/>
            <person name="Yoon H.S."/>
        </authorList>
    </citation>
    <scope>NUCLEOTIDE SEQUENCE [LARGE SCALE GENOMIC DNA]</scope>
    <source>
        <strain evidence="2">CCMP 1328</strain>
    </source>
</reference>
<evidence type="ECO:0000313" key="2">
    <source>
        <dbReference type="Proteomes" id="UP000324585"/>
    </source>
</evidence>
<name>A0A5J4YQB7_PORPP</name>
<sequence>MRSVLVIKSLDAVETGNVIKSVVAERNRLASFGLELVKRTGAKYKKVLAVASTDLDLEFWAHEQLARHLLAYLDLMRLVSFETSQVVKRID</sequence>
<keyword evidence="2" id="KW-1185">Reference proteome</keyword>
<organism evidence="1 2">
    <name type="scientific">Porphyridium purpureum</name>
    <name type="common">Red alga</name>
    <name type="synonym">Porphyridium cruentum</name>
    <dbReference type="NCBI Taxonomy" id="35688"/>
    <lineage>
        <taxon>Eukaryota</taxon>
        <taxon>Rhodophyta</taxon>
        <taxon>Bangiophyceae</taxon>
        <taxon>Porphyridiales</taxon>
        <taxon>Porphyridiaceae</taxon>
        <taxon>Porphyridium</taxon>
    </lineage>
</organism>
<accession>A0A5J4YQB7</accession>
<dbReference type="AlphaFoldDB" id="A0A5J4YQB7"/>
<evidence type="ECO:0000313" key="1">
    <source>
        <dbReference type="EMBL" id="KAA8493508.1"/>
    </source>
</evidence>